<name>A0A6B2G1C1_MYXSQ</name>
<evidence type="ECO:0000256" key="10">
    <source>
        <dbReference type="ARBA" id="ARBA00023146"/>
    </source>
</evidence>
<accession>A0A6B2G1C1</accession>
<organism evidence="14">
    <name type="scientific">Myxobolus squamalis</name>
    <name type="common">Myxosporean</name>
    <dbReference type="NCBI Taxonomy" id="59785"/>
    <lineage>
        <taxon>Eukaryota</taxon>
        <taxon>Metazoa</taxon>
        <taxon>Cnidaria</taxon>
        <taxon>Myxozoa</taxon>
        <taxon>Myxosporea</taxon>
        <taxon>Bivalvulida</taxon>
        <taxon>Platysporina</taxon>
        <taxon>Myxobolidae</taxon>
        <taxon>Myxobolus</taxon>
    </lineage>
</organism>
<keyword evidence="7" id="KW-0648">Protein biosynthesis</keyword>
<evidence type="ECO:0000256" key="12">
    <source>
        <dbReference type="ARBA" id="ARBA00049255"/>
    </source>
</evidence>
<dbReference type="InterPro" id="IPR045864">
    <property type="entry name" value="aa-tRNA-synth_II/BPL/LPL"/>
</dbReference>
<dbReference type="EMBL" id="GHBR01002747">
    <property type="protein sequence ID" value="NDJ97397.1"/>
    <property type="molecule type" value="Transcribed_RNA"/>
</dbReference>
<comment type="catalytic activity">
    <reaction evidence="12">
        <text>tRNA(Phe) + L-phenylalanine + ATP = L-phenylalanyl-tRNA(Phe) + AMP + diphosphate + H(+)</text>
        <dbReference type="Rhea" id="RHEA:19413"/>
        <dbReference type="Rhea" id="RHEA-COMP:9668"/>
        <dbReference type="Rhea" id="RHEA-COMP:9699"/>
        <dbReference type="ChEBI" id="CHEBI:15378"/>
        <dbReference type="ChEBI" id="CHEBI:30616"/>
        <dbReference type="ChEBI" id="CHEBI:33019"/>
        <dbReference type="ChEBI" id="CHEBI:58095"/>
        <dbReference type="ChEBI" id="CHEBI:78442"/>
        <dbReference type="ChEBI" id="CHEBI:78531"/>
        <dbReference type="ChEBI" id="CHEBI:456215"/>
        <dbReference type="EC" id="6.1.1.20"/>
    </reaction>
</comment>
<dbReference type="Gene3D" id="3.30.70.380">
    <property type="entry name" value="Ferrodoxin-fold anticodon-binding domain"/>
    <property type="match status" value="1"/>
</dbReference>
<protein>
    <recommendedName>
        <fullName evidence="3">phenylalanine--tRNA ligase</fullName>
        <ecNumber evidence="3">6.1.1.20</ecNumber>
    </recommendedName>
    <alternativeName>
        <fullName evidence="11">Phenylalanyl-tRNA synthetase</fullName>
    </alternativeName>
</protein>
<evidence type="ECO:0000256" key="5">
    <source>
        <dbReference type="ARBA" id="ARBA00022741"/>
    </source>
</evidence>
<evidence type="ECO:0000256" key="3">
    <source>
        <dbReference type="ARBA" id="ARBA00012814"/>
    </source>
</evidence>
<dbReference type="EC" id="6.1.1.20" evidence="3"/>
<evidence type="ECO:0000256" key="2">
    <source>
        <dbReference type="ARBA" id="ARBA00008226"/>
    </source>
</evidence>
<dbReference type="SMART" id="SM00896">
    <property type="entry name" value="FDX-ACB"/>
    <property type="match status" value="1"/>
</dbReference>
<evidence type="ECO:0000256" key="11">
    <source>
        <dbReference type="ARBA" id="ARBA00031194"/>
    </source>
</evidence>
<sequence>MKKFSIPDIRLMWSDDPRFIDQFKRNGFSTIFTPYSKFPKTWRDISYWKCDSFNENTFNDVIRSHGEDLIENVFLQDVFEHPTTGKISLCYRITYRSMDRNITDIEVNFIQNKICQVLENDYNLQIRS</sequence>
<keyword evidence="4 14" id="KW-0436">Ligase</keyword>
<feature type="domain" description="FDX-ACB" evidence="13">
    <location>
        <begin position="36"/>
        <end position="127"/>
    </location>
</feature>
<dbReference type="PROSITE" id="PS51447">
    <property type="entry name" value="FDX_ACB"/>
    <property type="match status" value="1"/>
</dbReference>
<keyword evidence="8" id="KW-0809">Transit peptide</keyword>
<dbReference type="InterPro" id="IPR005121">
    <property type="entry name" value="Fdx_antiC-bd"/>
</dbReference>
<evidence type="ECO:0000259" key="13">
    <source>
        <dbReference type="PROSITE" id="PS51447"/>
    </source>
</evidence>
<evidence type="ECO:0000256" key="1">
    <source>
        <dbReference type="ARBA" id="ARBA00004305"/>
    </source>
</evidence>
<dbReference type="SUPFAM" id="SSF54991">
    <property type="entry name" value="Anticodon-binding domain of PheRS"/>
    <property type="match status" value="1"/>
</dbReference>
<keyword evidence="10" id="KW-0030">Aminoacyl-tRNA synthetase</keyword>
<comment type="similarity">
    <text evidence="2">Belongs to the class-II aminoacyl-tRNA synthetase family.</text>
</comment>
<proteinExistence type="inferred from homology"/>
<dbReference type="FunFam" id="3.30.70.380:FF:000002">
    <property type="entry name" value="phenylalanine--tRNA ligase, mitochondrial"/>
    <property type="match status" value="1"/>
</dbReference>
<evidence type="ECO:0000256" key="6">
    <source>
        <dbReference type="ARBA" id="ARBA00022840"/>
    </source>
</evidence>
<evidence type="ECO:0000256" key="7">
    <source>
        <dbReference type="ARBA" id="ARBA00022917"/>
    </source>
</evidence>
<keyword evidence="5" id="KW-0547">Nucleotide-binding</keyword>
<dbReference type="GO" id="GO:0006412">
    <property type="term" value="P:translation"/>
    <property type="evidence" value="ECO:0007669"/>
    <property type="project" value="UniProtKB-KW"/>
</dbReference>
<comment type="subcellular location">
    <subcellularLocation>
        <location evidence="1">Mitochondrion matrix</location>
    </subcellularLocation>
</comment>
<keyword evidence="9" id="KW-0496">Mitochondrion</keyword>
<reference evidence="14" key="1">
    <citation type="submission" date="2018-11" db="EMBL/GenBank/DDBJ databases">
        <title>Myxobolus squamalis genome and transcriptome.</title>
        <authorList>
            <person name="Yahalomi D."/>
            <person name="Atkinson S.D."/>
            <person name="Neuhof M."/>
            <person name="Chang E.S."/>
            <person name="Philippe H."/>
            <person name="Cartwright P."/>
            <person name="Bartholomew J.L."/>
            <person name="Huchon D."/>
        </authorList>
    </citation>
    <scope>NUCLEOTIDE SEQUENCE</scope>
    <source>
        <strain evidence="14">71B08</strain>
        <tissue evidence="14">Whole</tissue>
    </source>
</reference>
<evidence type="ECO:0000256" key="8">
    <source>
        <dbReference type="ARBA" id="ARBA00022946"/>
    </source>
</evidence>
<evidence type="ECO:0000313" key="14">
    <source>
        <dbReference type="EMBL" id="NDJ97397.1"/>
    </source>
</evidence>
<evidence type="ECO:0000256" key="4">
    <source>
        <dbReference type="ARBA" id="ARBA00022598"/>
    </source>
</evidence>
<dbReference type="Gene3D" id="3.30.930.10">
    <property type="entry name" value="Bira Bifunctional Protein, Domain 2"/>
    <property type="match status" value="1"/>
</dbReference>
<dbReference type="GO" id="GO:0004826">
    <property type="term" value="F:phenylalanine-tRNA ligase activity"/>
    <property type="evidence" value="ECO:0007669"/>
    <property type="project" value="UniProtKB-EC"/>
</dbReference>
<keyword evidence="6" id="KW-0067">ATP-binding</keyword>
<dbReference type="AlphaFoldDB" id="A0A6B2G1C1"/>
<evidence type="ECO:0000256" key="9">
    <source>
        <dbReference type="ARBA" id="ARBA00023128"/>
    </source>
</evidence>
<dbReference type="GO" id="GO:0005759">
    <property type="term" value="C:mitochondrial matrix"/>
    <property type="evidence" value="ECO:0007669"/>
    <property type="project" value="UniProtKB-SubCell"/>
</dbReference>
<dbReference type="Pfam" id="PF03147">
    <property type="entry name" value="FDX-ACB"/>
    <property type="match status" value="1"/>
</dbReference>
<dbReference type="GO" id="GO:0005524">
    <property type="term" value="F:ATP binding"/>
    <property type="evidence" value="ECO:0007669"/>
    <property type="project" value="UniProtKB-KW"/>
</dbReference>
<dbReference type="InterPro" id="IPR036690">
    <property type="entry name" value="Fdx_antiC-bd_sf"/>
</dbReference>